<evidence type="ECO:0000256" key="6">
    <source>
        <dbReference type="ARBA" id="ARBA00023242"/>
    </source>
</evidence>
<keyword evidence="5" id="KW-0804">Transcription</keyword>
<dbReference type="PANTHER" id="PTHR36206:SF12">
    <property type="entry name" value="ASPERCRYPTIN BIOSYNTHESIS CLUSTER-SPECIFIC TRANSCRIPTION REGULATOR ATNN-RELATED"/>
    <property type="match status" value="1"/>
</dbReference>
<dbReference type="GO" id="GO:0008270">
    <property type="term" value="F:zinc ion binding"/>
    <property type="evidence" value="ECO:0007669"/>
    <property type="project" value="InterPro"/>
</dbReference>
<dbReference type="Proteomes" id="UP000053599">
    <property type="component" value="Unassembled WGS sequence"/>
</dbReference>
<dbReference type="OrthoDB" id="2593732at2759"/>
<evidence type="ECO:0000256" key="7">
    <source>
        <dbReference type="SAM" id="MobiDB-lite"/>
    </source>
</evidence>
<dbReference type="EMBL" id="KN846953">
    <property type="protein sequence ID" value="KIV78871.1"/>
    <property type="molecule type" value="Genomic_DNA"/>
</dbReference>
<evidence type="ECO:0000256" key="3">
    <source>
        <dbReference type="ARBA" id="ARBA00023015"/>
    </source>
</evidence>
<dbReference type="InterPro" id="IPR036864">
    <property type="entry name" value="Zn2-C6_fun-type_DNA-bd_sf"/>
</dbReference>
<dbReference type="GO" id="GO:0003677">
    <property type="term" value="F:DNA binding"/>
    <property type="evidence" value="ECO:0007669"/>
    <property type="project" value="UniProtKB-KW"/>
</dbReference>
<evidence type="ECO:0000256" key="4">
    <source>
        <dbReference type="ARBA" id="ARBA00023125"/>
    </source>
</evidence>
<evidence type="ECO:0000256" key="5">
    <source>
        <dbReference type="ARBA" id="ARBA00023163"/>
    </source>
</evidence>
<keyword evidence="2" id="KW-0862">Zinc</keyword>
<evidence type="ECO:0000256" key="1">
    <source>
        <dbReference type="ARBA" id="ARBA00022723"/>
    </source>
</evidence>
<dbReference type="AlphaFoldDB" id="A0A0D1WUK8"/>
<feature type="compositionally biased region" description="Polar residues" evidence="7">
    <location>
        <begin position="260"/>
        <end position="283"/>
    </location>
</feature>
<gene>
    <name evidence="8" type="ORF">PV11_06478</name>
</gene>
<dbReference type="CDD" id="cd00067">
    <property type="entry name" value="GAL4"/>
    <property type="match status" value="1"/>
</dbReference>
<keyword evidence="6" id="KW-0539">Nucleus</keyword>
<name>A0A0D1WUK8_9EURO</name>
<keyword evidence="3" id="KW-0805">Transcription regulation</keyword>
<evidence type="ECO:0008006" key="10">
    <source>
        <dbReference type="Google" id="ProtNLM"/>
    </source>
</evidence>
<keyword evidence="1" id="KW-0479">Metal-binding</keyword>
<dbReference type="InterPro" id="IPR052360">
    <property type="entry name" value="Transcr_Regulatory_Proteins"/>
</dbReference>
<dbReference type="GO" id="GO:0000981">
    <property type="term" value="F:DNA-binding transcription factor activity, RNA polymerase II-specific"/>
    <property type="evidence" value="ECO:0007669"/>
    <property type="project" value="InterPro"/>
</dbReference>
<dbReference type="SUPFAM" id="SSF57701">
    <property type="entry name" value="Zn2/Cys6 DNA-binding domain"/>
    <property type="match status" value="1"/>
</dbReference>
<keyword evidence="4" id="KW-0238">DNA-binding</keyword>
<reference evidence="8 9" key="1">
    <citation type="submission" date="2015-01" db="EMBL/GenBank/DDBJ databases">
        <title>The Genome Sequence of Exophiala sideris CBS121828.</title>
        <authorList>
            <consortium name="The Broad Institute Genomics Platform"/>
            <person name="Cuomo C."/>
            <person name="de Hoog S."/>
            <person name="Gorbushina A."/>
            <person name="Stielow B."/>
            <person name="Teixiera M."/>
            <person name="Abouelleil A."/>
            <person name="Chapman S.B."/>
            <person name="Priest M."/>
            <person name="Young S.K."/>
            <person name="Wortman J."/>
            <person name="Nusbaum C."/>
            <person name="Birren B."/>
        </authorList>
    </citation>
    <scope>NUCLEOTIDE SEQUENCE [LARGE SCALE GENOMIC DNA]</scope>
    <source>
        <strain evidence="8 9">CBS 121828</strain>
    </source>
</reference>
<organism evidence="8 9">
    <name type="scientific">Exophiala sideris</name>
    <dbReference type="NCBI Taxonomy" id="1016849"/>
    <lineage>
        <taxon>Eukaryota</taxon>
        <taxon>Fungi</taxon>
        <taxon>Dikarya</taxon>
        <taxon>Ascomycota</taxon>
        <taxon>Pezizomycotina</taxon>
        <taxon>Eurotiomycetes</taxon>
        <taxon>Chaetothyriomycetidae</taxon>
        <taxon>Chaetothyriales</taxon>
        <taxon>Herpotrichiellaceae</taxon>
        <taxon>Exophiala</taxon>
    </lineage>
</organism>
<dbReference type="PANTHER" id="PTHR36206">
    <property type="entry name" value="ASPERCRYPTIN BIOSYNTHESIS CLUSTER-SPECIFIC TRANSCRIPTION REGULATOR ATNN-RELATED"/>
    <property type="match status" value="1"/>
</dbReference>
<feature type="region of interest" description="Disordered" evidence="7">
    <location>
        <begin position="259"/>
        <end position="288"/>
    </location>
</feature>
<evidence type="ECO:0000313" key="8">
    <source>
        <dbReference type="EMBL" id="KIV78871.1"/>
    </source>
</evidence>
<sequence>MISEEHGCHLQVNRYHSAKAQSKGRRLRHLQVRIQGHIFPEMRPGNNDAKCRRIRRVKCDEGRPSCHRCTNTGRKCDGYPAPKEPAPIAYLIMAQTSSECEYIARTAFQYFREVCAPALSNYGSGHFWSRLVLQACHHDESIKHLIIAASCLGAQDYPLLQSTSSKGCPLYLSHYGRALKLLSRATSPDPAVVLMACLLLVLCNELQRKPDAAVQHILAGKNILASYTAQQQIQTSAAIAEIAPIFLQLERHTASFHGSDMTTSLPATLSDSESPSTPGSVAQVTDPGGQVDLSAPVTFTDINDAAISLQAIASACIATPRLEEPPPATVFHTVPVLTASLNSWLEHFATFEASHTEETSPFLTANHQILRMYHTILHILSRCVPYFAETGFDACTGTMERLILTSIQLVQLTPARLIPIMFFVATQCRNASIRRRAVEMLRQCGPEGRMLARIALKVVQIEERGVEEPITCADIPESKRVKVTDVQHDSLGDGYILLFRRYPYGQDTPIEYCSVSKQSMTSMDDVPSCTSLPLLLQAVLNFDFMLFWNPPDPSRSTFALPNIIAA</sequence>
<evidence type="ECO:0000256" key="2">
    <source>
        <dbReference type="ARBA" id="ARBA00022833"/>
    </source>
</evidence>
<proteinExistence type="predicted"/>
<evidence type="ECO:0000313" key="9">
    <source>
        <dbReference type="Proteomes" id="UP000053599"/>
    </source>
</evidence>
<accession>A0A0D1WUK8</accession>
<dbReference type="Gene3D" id="4.10.240.10">
    <property type="entry name" value="Zn(2)-C6 fungal-type DNA-binding domain"/>
    <property type="match status" value="1"/>
</dbReference>
<dbReference type="InterPro" id="IPR001138">
    <property type="entry name" value="Zn2Cys6_DnaBD"/>
</dbReference>
<protein>
    <recommendedName>
        <fullName evidence="10">Zn(2)-C6 fungal-type domain-containing protein</fullName>
    </recommendedName>
</protein>